<dbReference type="Pfam" id="PF00082">
    <property type="entry name" value="Peptidase_S8"/>
    <property type="match status" value="1"/>
</dbReference>
<dbReference type="InterPro" id="IPR034074">
    <property type="entry name" value="Y4bN_pept_dom"/>
</dbReference>
<dbReference type="GO" id="GO:0006508">
    <property type="term" value="P:proteolysis"/>
    <property type="evidence" value="ECO:0007669"/>
    <property type="project" value="InterPro"/>
</dbReference>
<evidence type="ECO:0000259" key="1">
    <source>
        <dbReference type="Pfam" id="PF00082"/>
    </source>
</evidence>
<dbReference type="Proteomes" id="UP000321413">
    <property type="component" value="Unassembled WGS sequence"/>
</dbReference>
<dbReference type="InterPro" id="IPR000209">
    <property type="entry name" value="Peptidase_S8/S53_dom"/>
</dbReference>
<evidence type="ECO:0000313" key="3">
    <source>
        <dbReference type="Proteomes" id="UP000321413"/>
    </source>
</evidence>
<dbReference type="CDD" id="cd04847">
    <property type="entry name" value="Peptidases_S8_Subtilisin_like_2"/>
    <property type="match status" value="1"/>
</dbReference>
<gene>
    <name evidence="2" type="ORF">FVD38_07440</name>
</gene>
<dbReference type="EMBL" id="VPFD01000006">
    <property type="protein sequence ID" value="TXG00594.1"/>
    <property type="molecule type" value="Genomic_DNA"/>
</dbReference>
<dbReference type="RefSeq" id="WP_147934234.1">
    <property type="nucleotide sequence ID" value="NZ_VPFD01000006.1"/>
</dbReference>
<feature type="domain" description="Peptidase S8/S53" evidence="1">
    <location>
        <begin position="273"/>
        <end position="545"/>
    </location>
</feature>
<dbReference type="Gene3D" id="3.40.50.200">
    <property type="entry name" value="Peptidase S8/S53 domain"/>
    <property type="match status" value="1"/>
</dbReference>
<evidence type="ECO:0000313" key="2">
    <source>
        <dbReference type="EMBL" id="TXG00594.1"/>
    </source>
</evidence>
<sequence>MAATNIILGYGETLTQPFTLKRGSGLKKYPYNIAQQRECLGKQLDLLLNNYHAQPPALKPRGESVARFTLHPAFLAKTHHPNNLLKASGLRCVGSRSARVVPRDVASSRQRAGEETFTAALYVAGTEVAFSKLKKMLFSEEMSETQQKAFCRFELMEEFSAADKNFARNSDRALASLEVVLHAAVEDADIIKAFASYVASLGGAAEVSRALCVSALTFIPVRLAAAQAQDLAAFQFVRAVRVMPSLRIGGRDMRSSSVVAPALTEQPAIDTKLKVAVFDGGIGHTDLGRWVQETILPGAETTSAAYLNHGNGVTSALLFGPLDEESEQFPRPYANVHHYRCISPSLQLSDNVPDVDLYDVLKNIDHVLKTEKYDFLNFSIGPYMPMDDDEVHPWTALIDSHLASGNTLAAIAVGNDGEKEWPECRVQPPSDMVNALAVGASDVTSSSWARAPYSSHGPGRSPGMIKPDGVAFGGSEEEPFTVYNALSGQYAHTTGTSFSSPATLRTAIGVKVSLNSPLSVLAVRALMSHHASRPKQMLMSHVGHGRFPQSVDEVLTCEDNEVRVIYQGTLQAGQNPRALIPFPSLPLNGKVTLRATLCFASHTDPEHAVNYTRAGLTVLLRPKKTSKKTMPFFSSSKMYTTELEARTDEQKWETTLKHEHRFNVDTLDDPLFDITYGAREDGQSVDNASLPPLPYAMVVTVAAEDTPGVYNNIRQRYQTLQPVEIRQEVRLQSGTGKPRSS</sequence>
<reference evidence="2 3" key="1">
    <citation type="submission" date="2019-08" db="EMBL/GenBank/DDBJ databases">
        <title>Massilia golmudensis sp. nov., isolated from sand in the Qinghai-Tibetan Plateau.</title>
        <authorList>
            <person name="Zhang B."/>
        </authorList>
    </citation>
    <scope>NUCLEOTIDE SEQUENCE [LARGE SCALE GENOMIC DNA]</scope>
    <source>
        <strain evidence="2 3">GEM5</strain>
    </source>
</reference>
<keyword evidence="3" id="KW-1185">Reference proteome</keyword>
<dbReference type="GO" id="GO:0004252">
    <property type="term" value="F:serine-type endopeptidase activity"/>
    <property type="evidence" value="ECO:0007669"/>
    <property type="project" value="InterPro"/>
</dbReference>
<proteinExistence type="predicted"/>
<organism evidence="2 3">
    <name type="scientific">Massilia arenae</name>
    <dbReference type="NCBI Taxonomy" id="2603288"/>
    <lineage>
        <taxon>Bacteria</taxon>
        <taxon>Pseudomonadati</taxon>
        <taxon>Pseudomonadota</taxon>
        <taxon>Betaproteobacteria</taxon>
        <taxon>Burkholderiales</taxon>
        <taxon>Oxalobacteraceae</taxon>
        <taxon>Telluria group</taxon>
        <taxon>Massilia</taxon>
    </lineage>
</organism>
<protein>
    <submittedName>
        <fullName evidence="2">S8 family peptidase</fullName>
    </submittedName>
</protein>
<dbReference type="SUPFAM" id="SSF52743">
    <property type="entry name" value="Subtilisin-like"/>
    <property type="match status" value="1"/>
</dbReference>
<name>A0A5C7FWQ2_9BURK</name>
<comment type="caution">
    <text evidence="2">The sequence shown here is derived from an EMBL/GenBank/DDBJ whole genome shotgun (WGS) entry which is preliminary data.</text>
</comment>
<dbReference type="AlphaFoldDB" id="A0A5C7FWQ2"/>
<accession>A0A5C7FWQ2</accession>
<dbReference type="InterPro" id="IPR036852">
    <property type="entry name" value="Peptidase_S8/S53_dom_sf"/>
</dbReference>